<reference evidence="1 2" key="1">
    <citation type="submission" date="2020-08" db="EMBL/GenBank/DDBJ databases">
        <title>Genomic Encyclopedia of Type Strains, Phase IV (KMG-V): Genome sequencing to study the core and pangenomes of soil and plant-associated prokaryotes.</title>
        <authorList>
            <person name="Whitman W."/>
        </authorList>
    </citation>
    <scope>NUCLEOTIDE SEQUENCE [LARGE SCALE GENOMIC DNA]</scope>
    <source>
        <strain evidence="1 2">SEMIA 4074</strain>
    </source>
</reference>
<accession>A0A7W6Q6X3</accession>
<name>A0A7W6Q6X3_9HYPH</name>
<dbReference type="AlphaFoldDB" id="A0A7W6Q6X3"/>
<comment type="caution">
    <text evidence="1">The sequence shown here is derived from an EMBL/GenBank/DDBJ whole genome shotgun (WGS) entry which is preliminary data.</text>
</comment>
<keyword evidence="2" id="KW-1185">Reference proteome</keyword>
<proteinExistence type="predicted"/>
<dbReference type="Proteomes" id="UP000524492">
    <property type="component" value="Unassembled WGS sequence"/>
</dbReference>
<dbReference type="EMBL" id="JACIFV010000002">
    <property type="protein sequence ID" value="MBB4190923.1"/>
    <property type="molecule type" value="Genomic_DNA"/>
</dbReference>
<sequence>MLAKCPNAPRVLRLRDFGKQKFFNVSLRAHCSRHLVYAKTQNFRREWEMINDLYRPQCKFRADFAKNAT</sequence>
<gene>
    <name evidence="1" type="ORF">GGD53_001056</name>
</gene>
<evidence type="ECO:0000313" key="1">
    <source>
        <dbReference type="EMBL" id="MBB4190923.1"/>
    </source>
</evidence>
<evidence type="ECO:0000313" key="2">
    <source>
        <dbReference type="Proteomes" id="UP000524492"/>
    </source>
</evidence>
<protein>
    <submittedName>
        <fullName evidence="1">Uncharacterized protein</fullName>
    </submittedName>
</protein>
<organism evidence="1 2">
    <name type="scientific">Rhizobium aethiopicum</name>
    <dbReference type="NCBI Taxonomy" id="1138170"/>
    <lineage>
        <taxon>Bacteria</taxon>
        <taxon>Pseudomonadati</taxon>
        <taxon>Pseudomonadota</taxon>
        <taxon>Alphaproteobacteria</taxon>
        <taxon>Hyphomicrobiales</taxon>
        <taxon>Rhizobiaceae</taxon>
        <taxon>Rhizobium/Agrobacterium group</taxon>
        <taxon>Rhizobium</taxon>
    </lineage>
</organism>